<feature type="active site" description="Proton donor" evidence="7">
    <location>
        <position position="210"/>
    </location>
</feature>
<dbReference type="Pfam" id="PF01088">
    <property type="entry name" value="Peptidase_C12"/>
    <property type="match status" value="1"/>
</dbReference>
<dbReference type="GO" id="GO:0006511">
    <property type="term" value="P:ubiquitin-dependent protein catabolic process"/>
    <property type="evidence" value="ECO:0007669"/>
    <property type="project" value="UniProtKB-UniRule"/>
</dbReference>
<protein>
    <recommendedName>
        <fullName evidence="8">Ubiquitin carboxyl-terminal hydrolase</fullName>
        <ecNumber evidence="8">3.4.19.12</ecNumber>
    </recommendedName>
</protein>
<sequence length="322" mass="35306">MENPAGADSTPVNTSTVSPDLTPDATATTSTPSEVAWPGWASIESEPAVFQALLRALGTSGCQVQELYSLDDEESLRALNPALGIVFLFRWKPEVDDEVEVSCPEGVWFANQVIDNACATIALLNIVFNSDAIISEELRNLKDFTAPLTPAMKGLAVANSARLRDQHNSFAREHEKLAVDLNFEEVAATKPKLAVRNVGDDDDGENHVYHFIAYVHVVDTLYELDGLRKAPVKIKTCPKEDWTVHAGARILERVARYPEGEIEFSAQAVVSGNTIEDENLEKIARSRQVDWEGFVHKACTLLAANGMARKILAPPKKKGGRR</sequence>
<evidence type="ECO:0000256" key="1">
    <source>
        <dbReference type="ARBA" id="ARBA00000707"/>
    </source>
</evidence>
<dbReference type="AlphaFoldDB" id="A0A5J5EPR3"/>
<keyword evidence="5 7" id="KW-0378">Hydrolase</keyword>
<evidence type="ECO:0000256" key="4">
    <source>
        <dbReference type="ARBA" id="ARBA00022786"/>
    </source>
</evidence>
<evidence type="ECO:0000313" key="12">
    <source>
        <dbReference type="Proteomes" id="UP000326924"/>
    </source>
</evidence>
<accession>A0A5J5EPR3</accession>
<dbReference type="SUPFAM" id="SSF54001">
    <property type="entry name" value="Cysteine proteinases"/>
    <property type="match status" value="1"/>
</dbReference>
<feature type="compositionally biased region" description="Low complexity" evidence="9">
    <location>
        <begin position="18"/>
        <end position="33"/>
    </location>
</feature>
<dbReference type="GO" id="GO:0016579">
    <property type="term" value="P:protein deubiquitination"/>
    <property type="evidence" value="ECO:0007669"/>
    <property type="project" value="TreeGrafter"/>
</dbReference>
<dbReference type="Proteomes" id="UP000326924">
    <property type="component" value="Unassembled WGS sequence"/>
</dbReference>
<dbReference type="InterPro" id="IPR038765">
    <property type="entry name" value="Papain-like_cys_pep_sf"/>
</dbReference>
<evidence type="ECO:0000313" key="11">
    <source>
        <dbReference type="EMBL" id="KAA8898817.1"/>
    </source>
</evidence>
<feature type="domain" description="UCH catalytic" evidence="10">
    <location>
        <begin position="39"/>
        <end position="271"/>
    </location>
</feature>
<dbReference type="OrthoDB" id="1924260at2759"/>
<keyword evidence="3 7" id="KW-0645">Protease</keyword>
<dbReference type="PRINTS" id="PR00707">
    <property type="entry name" value="UBCTHYDRLASE"/>
</dbReference>
<dbReference type="PANTHER" id="PTHR10589">
    <property type="entry name" value="UBIQUITIN CARBOXYL-TERMINAL HYDROLASE"/>
    <property type="match status" value="1"/>
</dbReference>
<reference evidence="11 12" key="1">
    <citation type="submission" date="2019-09" db="EMBL/GenBank/DDBJ databases">
        <title>Draft genome of the ectomycorrhizal ascomycete Sphaerosporella brunnea.</title>
        <authorList>
            <consortium name="DOE Joint Genome Institute"/>
            <person name="Benucci G.M."/>
            <person name="Marozzi G."/>
            <person name="Antonielli L."/>
            <person name="Sanchez S."/>
            <person name="Marco P."/>
            <person name="Wang X."/>
            <person name="Falini L.B."/>
            <person name="Barry K."/>
            <person name="Haridas S."/>
            <person name="Lipzen A."/>
            <person name="Labutti K."/>
            <person name="Grigoriev I.V."/>
            <person name="Murat C."/>
            <person name="Martin F."/>
            <person name="Albertini E."/>
            <person name="Donnini D."/>
            <person name="Bonito G."/>
        </authorList>
    </citation>
    <scope>NUCLEOTIDE SEQUENCE [LARGE SCALE GENOMIC DNA]</scope>
    <source>
        <strain evidence="11 12">Sb_GMNB300</strain>
    </source>
</reference>
<dbReference type="GO" id="GO:0004843">
    <property type="term" value="F:cysteine-type deubiquitinase activity"/>
    <property type="evidence" value="ECO:0007669"/>
    <property type="project" value="UniProtKB-UniRule"/>
</dbReference>
<name>A0A5J5EPR3_9PEZI</name>
<feature type="site" description="Transition state stabilizer" evidence="7">
    <location>
        <position position="112"/>
    </location>
</feature>
<comment type="caution">
    <text evidence="11">The sequence shown here is derived from an EMBL/GenBank/DDBJ whole genome shotgun (WGS) entry which is preliminary data.</text>
</comment>
<dbReference type="InterPro" id="IPR001578">
    <property type="entry name" value="Peptidase_C12_UCH"/>
</dbReference>
<dbReference type="PANTHER" id="PTHR10589:SF16">
    <property type="entry name" value="UBIQUITIN CARBOXYL-TERMINAL HYDROLASE ISOZYME L5"/>
    <property type="match status" value="1"/>
</dbReference>
<gene>
    <name evidence="11" type="ORF">FN846DRAFT_991137</name>
</gene>
<keyword evidence="4 7" id="KW-0833">Ubl conjugation pathway</keyword>
<evidence type="ECO:0000256" key="9">
    <source>
        <dbReference type="SAM" id="MobiDB-lite"/>
    </source>
</evidence>
<feature type="active site" description="Nucleophile" evidence="7">
    <location>
        <position position="118"/>
    </location>
</feature>
<evidence type="ECO:0000256" key="3">
    <source>
        <dbReference type="ARBA" id="ARBA00022670"/>
    </source>
</evidence>
<dbReference type="EC" id="3.4.19.12" evidence="8"/>
<dbReference type="PROSITE" id="PS52048">
    <property type="entry name" value="UCH_DOMAIN"/>
    <property type="match status" value="1"/>
</dbReference>
<dbReference type="GO" id="GO:0005737">
    <property type="term" value="C:cytoplasm"/>
    <property type="evidence" value="ECO:0007669"/>
    <property type="project" value="TreeGrafter"/>
</dbReference>
<comment type="catalytic activity">
    <reaction evidence="1 7 8">
        <text>Thiol-dependent hydrolysis of ester, thioester, amide, peptide and isopeptide bonds formed by the C-terminal Gly of ubiquitin (a 76-residue protein attached to proteins as an intracellular targeting signal).</text>
        <dbReference type="EC" id="3.4.19.12"/>
    </reaction>
</comment>
<evidence type="ECO:0000256" key="6">
    <source>
        <dbReference type="ARBA" id="ARBA00022807"/>
    </source>
</evidence>
<organism evidence="11 12">
    <name type="scientific">Sphaerosporella brunnea</name>
    <dbReference type="NCBI Taxonomy" id="1250544"/>
    <lineage>
        <taxon>Eukaryota</taxon>
        <taxon>Fungi</taxon>
        <taxon>Dikarya</taxon>
        <taxon>Ascomycota</taxon>
        <taxon>Pezizomycotina</taxon>
        <taxon>Pezizomycetes</taxon>
        <taxon>Pezizales</taxon>
        <taxon>Pyronemataceae</taxon>
        <taxon>Sphaerosporella</taxon>
    </lineage>
</organism>
<dbReference type="EMBL" id="VXIS01000178">
    <property type="protein sequence ID" value="KAA8898817.1"/>
    <property type="molecule type" value="Genomic_DNA"/>
</dbReference>
<comment type="similarity">
    <text evidence="2 7 8">Belongs to the peptidase C12 family.</text>
</comment>
<keyword evidence="6 7" id="KW-0788">Thiol protease</keyword>
<dbReference type="Gene3D" id="3.40.532.10">
    <property type="entry name" value="Peptidase C12, ubiquitin carboxyl-terminal hydrolase"/>
    <property type="match status" value="1"/>
</dbReference>
<keyword evidence="12" id="KW-1185">Reference proteome</keyword>
<evidence type="ECO:0000256" key="5">
    <source>
        <dbReference type="ARBA" id="ARBA00022801"/>
    </source>
</evidence>
<evidence type="ECO:0000256" key="8">
    <source>
        <dbReference type="RuleBase" id="RU361215"/>
    </source>
</evidence>
<dbReference type="InterPro" id="IPR036959">
    <property type="entry name" value="Peptidase_C12_UCH_sf"/>
</dbReference>
<feature type="site" description="Important for enzyme activity" evidence="7">
    <location>
        <position position="225"/>
    </location>
</feature>
<evidence type="ECO:0000256" key="7">
    <source>
        <dbReference type="PROSITE-ProRule" id="PRU01393"/>
    </source>
</evidence>
<dbReference type="InParanoid" id="A0A5J5EPR3"/>
<evidence type="ECO:0000256" key="2">
    <source>
        <dbReference type="ARBA" id="ARBA00009326"/>
    </source>
</evidence>
<proteinExistence type="inferred from homology"/>
<evidence type="ECO:0000259" key="10">
    <source>
        <dbReference type="PROSITE" id="PS52048"/>
    </source>
</evidence>
<feature type="region of interest" description="Disordered" evidence="9">
    <location>
        <begin position="1"/>
        <end position="33"/>
    </location>
</feature>